<keyword evidence="2" id="KW-0813">Transport</keyword>
<dbReference type="KEGG" id="eiv:EIN_065430"/>
<dbReference type="InterPro" id="IPR016024">
    <property type="entry name" value="ARM-type_fold"/>
</dbReference>
<dbReference type="GO" id="GO:0015031">
    <property type="term" value="P:protein transport"/>
    <property type="evidence" value="ECO:0007669"/>
    <property type="project" value="UniProtKB-KW"/>
</dbReference>
<name>A0A0A1U058_ENTIV</name>
<keyword evidence="3" id="KW-0653">Protein transport</keyword>
<reference evidence="4 5" key="1">
    <citation type="submission" date="2012-10" db="EMBL/GenBank/DDBJ databases">
        <authorList>
            <person name="Zafar N."/>
            <person name="Inman J."/>
            <person name="Hall N."/>
            <person name="Lorenzi H."/>
            <person name="Caler E."/>
        </authorList>
    </citation>
    <scope>NUCLEOTIDE SEQUENCE [LARGE SCALE GENOMIC DNA]</scope>
    <source>
        <strain evidence="4 5">IP1</strain>
    </source>
</reference>
<evidence type="ECO:0000256" key="1">
    <source>
        <dbReference type="ARBA" id="ARBA00010394"/>
    </source>
</evidence>
<keyword evidence="5" id="KW-1185">Reference proteome</keyword>
<organism evidence="4 5">
    <name type="scientific">Entamoeba invadens IP1</name>
    <dbReference type="NCBI Taxonomy" id="370355"/>
    <lineage>
        <taxon>Eukaryota</taxon>
        <taxon>Amoebozoa</taxon>
        <taxon>Evosea</taxon>
        <taxon>Archamoebae</taxon>
        <taxon>Mastigamoebida</taxon>
        <taxon>Entamoebidae</taxon>
        <taxon>Entamoeba</taxon>
    </lineage>
</organism>
<proteinExistence type="inferred from homology"/>
<evidence type="ECO:0000313" key="5">
    <source>
        <dbReference type="Proteomes" id="UP000014680"/>
    </source>
</evidence>
<dbReference type="Gene3D" id="1.25.10.10">
    <property type="entry name" value="Leucine-rich Repeat Variant"/>
    <property type="match status" value="1"/>
</dbReference>
<dbReference type="EMBL" id="KB207140">
    <property type="protein sequence ID" value="ELP84278.1"/>
    <property type="molecule type" value="Genomic_DNA"/>
</dbReference>
<dbReference type="AlphaFoldDB" id="A0A0A1U058"/>
<comment type="similarity">
    <text evidence="1">Belongs to the importin alpha family.</text>
</comment>
<dbReference type="SUPFAM" id="SSF48371">
    <property type="entry name" value="ARM repeat"/>
    <property type="match status" value="1"/>
</dbReference>
<evidence type="ECO:0000256" key="3">
    <source>
        <dbReference type="ARBA" id="ARBA00022927"/>
    </source>
</evidence>
<evidence type="ECO:0000313" key="4">
    <source>
        <dbReference type="EMBL" id="ELP84278.1"/>
    </source>
</evidence>
<evidence type="ECO:0000256" key="2">
    <source>
        <dbReference type="ARBA" id="ARBA00022448"/>
    </source>
</evidence>
<dbReference type="RefSeq" id="XP_004183624.1">
    <property type="nucleotide sequence ID" value="XM_004183576.1"/>
</dbReference>
<sequence length="477" mass="54780">MSYRIKDTDLHNQAQQFQATTNSLRHARRERVLNMHRNIIDIPECKGYASSEEIETIITGVLQLNPTAPSQLFQLIDNDPVVTKLIRTHNVLPSLKKILLNSQVDVMLSVLDCFINYCYESPECSYEVMELNDMVPVCVSLLQLDNKELNDKTLWLLCNTVSDVFNVKTKIISTQLFKLIPLLAHKYQDQLVPRLSWLCLVLSEIQANGPPLPEELFSVLFSFALEFLDKYKTVPEIASDCLYTFVHLSVQFEYLNYFQNPSLLDLIKSFFLSPETTLFVPAMRFFGNLIIADEAVEYVLNYIGDTFLTSIKSTNAQMLKEVYFFYSNLAATKSLPVIMKCVNGEQVDVAVNFILQRSVFQDTRLEMEHFIVNLFVSSFVEIKAILLSKPRILEALLKVCRDTEAPLKLLWSSLKAIGLVCEYGENVARVDYTNLFEELKVVDTLDEIINTINNNKITNLARQLRDNYFMVEGYDQL</sequence>
<dbReference type="Proteomes" id="UP000014680">
    <property type="component" value="Unassembled WGS sequence"/>
</dbReference>
<dbReference type="VEuPathDB" id="AmoebaDB:EIN_065430"/>
<accession>A0A0A1U058</accession>
<dbReference type="PANTHER" id="PTHR23316">
    <property type="entry name" value="IMPORTIN ALPHA"/>
    <property type="match status" value="1"/>
</dbReference>
<dbReference type="GeneID" id="14883244"/>
<dbReference type="InterPro" id="IPR011989">
    <property type="entry name" value="ARM-like"/>
</dbReference>
<protein>
    <submittedName>
        <fullName evidence="4">Uncharacterized protein</fullName>
    </submittedName>
</protein>
<gene>
    <name evidence="4" type="ORF">EIN_065430</name>
</gene>